<evidence type="ECO:0000313" key="2">
    <source>
        <dbReference type="EMBL" id="AGF56313.1"/>
    </source>
</evidence>
<dbReference type="AlphaFoldDB" id="M1MJ21"/>
<dbReference type="RefSeq" id="WP_015392632.1">
    <property type="nucleotide sequence ID" value="NC_020291.1"/>
</dbReference>
<dbReference type="STRING" id="36745.CLSAP_23670"/>
<reference evidence="2 3" key="1">
    <citation type="submission" date="2013-02" db="EMBL/GenBank/DDBJ databases">
        <title>Genome sequence of Clostridium saccharoperbutylacetonicum N1-4(HMT).</title>
        <authorList>
            <person name="Poehlein A."/>
            <person name="Daniel R."/>
        </authorList>
    </citation>
    <scope>NUCLEOTIDE SEQUENCE [LARGE SCALE GENOMIC DNA]</scope>
    <source>
        <strain evidence="3">N1-4(HMT)</strain>
    </source>
</reference>
<keyword evidence="1" id="KW-0812">Transmembrane</keyword>
<dbReference type="EMBL" id="CP004121">
    <property type="protein sequence ID" value="AGF56313.1"/>
    <property type="molecule type" value="Genomic_DNA"/>
</dbReference>
<dbReference type="eggNOG" id="ENOG503259S">
    <property type="taxonomic scope" value="Bacteria"/>
</dbReference>
<gene>
    <name evidence="2" type="ORF">Cspa_c25480</name>
</gene>
<feature type="transmembrane region" description="Helical" evidence="1">
    <location>
        <begin position="72"/>
        <end position="91"/>
    </location>
</feature>
<keyword evidence="1" id="KW-1133">Transmembrane helix</keyword>
<evidence type="ECO:0000256" key="1">
    <source>
        <dbReference type="SAM" id="Phobius"/>
    </source>
</evidence>
<evidence type="ECO:0000313" key="3">
    <source>
        <dbReference type="Proteomes" id="UP000011728"/>
    </source>
</evidence>
<sequence>MEDNIKEIIIERCRKGKMNIDSLSISTTEDGFIATDGYTSILFDKNGNYASLPMHKLYGNKATKAVNFGFKIYSFIIIAVIVIIIFISIFIK</sequence>
<keyword evidence="3" id="KW-1185">Reference proteome</keyword>
<dbReference type="HOGENOM" id="CLU_2408086_0_0_9"/>
<name>M1MJ21_9CLOT</name>
<accession>M1MJ21</accession>
<keyword evidence="1" id="KW-0472">Membrane</keyword>
<protein>
    <submittedName>
        <fullName evidence="2">Uncharacterized protein</fullName>
    </submittedName>
</protein>
<dbReference type="Proteomes" id="UP000011728">
    <property type="component" value="Chromosome"/>
</dbReference>
<dbReference type="OrthoDB" id="1937533at2"/>
<dbReference type="PATRIC" id="fig|931276.5.peg.2554"/>
<dbReference type="KEGG" id="csr:Cspa_c25480"/>
<proteinExistence type="predicted"/>
<organism evidence="2 3">
    <name type="scientific">Clostridium saccharoperbutylacetonicum N1-4(HMT)</name>
    <dbReference type="NCBI Taxonomy" id="931276"/>
    <lineage>
        <taxon>Bacteria</taxon>
        <taxon>Bacillati</taxon>
        <taxon>Bacillota</taxon>
        <taxon>Clostridia</taxon>
        <taxon>Eubacteriales</taxon>
        <taxon>Clostridiaceae</taxon>
        <taxon>Clostridium</taxon>
    </lineage>
</organism>